<keyword evidence="7" id="KW-0965">Cell junction</keyword>
<evidence type="ECO:0000256" key="3">
    <source>
        <dbReference type="ARBA" id="ARBA00008295"/>
    </source>
</evidence>
<keyword evidence="4" id="KW-0796">Tight junction</keyword>
<dbReference type="PANTHER" id="PTHR12002">
    <property type="entry name" value="CLAUDIN"/>
    <property type="match status" value="1"/>
</dbReference>
<keyword evidence="8 10" id="KW-1133">Transmembrane helix</keyword>
<dbReference type="GO" id="GO:0005886">
    <property type="term" value="C:plasma membrane"/>
    <property type="evidence" value="ECO:0007669"/>
    <property type="project" value="UniProtKB-SubCell"/>
</dbReference>
<dbReference type="Gene3D" id="1.20.140.150">
    <property type="match status" value="1"/>
</dbReference>
<dbReference type="Proteomes" id="UP000265120">
    <property type="component" value="Chromosome 2"/>
</dbReference>
<keyword evidence="12" id="KW-1185">Reference proteome</keyword>
<evidence type="ECO:0000256" key="4">
    <source>
        <dbReference type="ARBA" id="ARBA00022427"/>
    </source>
</evidence>
<evidence type="ECO:0000256" key="8">
    <source>
        <dbReference type="ARBA" id="ARBA00022989"/>
    </source>
</evidence>
<dbReference type="FunCoup" id="A0A3P8V8S1">
    <property type="interactions" value="841"/>
</dbReference>
<evidence type="ECO:0000313" key="12">
    <source>
        <dbReference type="Proteomes" id="UP000265120"/>
    </source>
</evidence>
<organism evidence="11 12">
    <name type="scientific">Cynoglossus semilaevis</name>
    <name type="common">Tongue sole</name>
    <dbReference type="NCBI Taxonomy" id="244447"/>
    <lineage>
        <taxon>Eukaryota</taxon>
        <taxon>Metazoa</taxon>
        <taxon>Chordata</taxon>
        <taxon>Craniata</taxon>
        <taxon>Vertebrata</taxon>
        <taxon>Euteleostomi</taxon>
        <taxon>Actinopterygii</taxon>
        <taxon>Neopterygii</taxon>
        <taxon>Teleostei</taxon>
        <taxon>Neoteleostei</taxon>
        <taxon>Acanthomorphata</taxon>
        <taxon>Carangaria</taxon>
        <taxon>Pleuronectiformes</taxon>
        <taxon>Pleuronectoidei</taxon>
        <taxon>Cynoglossidae</taxon>
        <taxon>Cynoglossinae</taxon>
        <taxon>Cynoglossus</taxon>
    </lineage>
</organism>
<evidence type="ECO:0000256" key="6">
    <source>
        <dbReference type="ARBA" id="ARBA00022692"/>
    </source>
</evidence>
<feature type="transmembrane region" description="Helical" evidence="10">
    <location>
        <begin position="179"/>
        <end position="203"/>
    </location>
</feature>
<dbReference type="AlphaFoldDB" id="A0A3P8V8S1"/>
<dbReference type="Pfam" id="PF13903">
    <property type="entry name" value="Claudin_2"/>
    <property type="match status" value="1"/>
</dbReference>
<sequence length="228" mass="25140">MMMSYLANTAHLQFFFLVGGFLAWILTTTTTGLNEWRLWYLNDTSIVTSGVAWVGIWRACFYSHVLTGVEFCQYMDLTQDFVPVEVSAAQVMMMMAVICGLAANVSGATALRMAYFSVRGRSHLGQLFVLAGSLYICSAGLSLVPVVWNMKSVLGNSTIEFPPQFHLPAAPLRQQVGSAIGLGVVSSILMLFSGLVFLSYPYVQQTKVREKLEINEHKICCNKKNSPG</sequence>
<dbReference type="InterPro" id="IPR004031">
    <property type="entry name" value="PMP22/EMP/MP20/Claudin"/>
</dbReference>
<evidence type="ECO:0000256" key="7">
    <source>
        <dbReference type="ARBA" id="ARBA00022949"/>
    </source>
</evidence>
<dbReference type="GO" id="GO:0005198">
    <property type="term" value="F:structural molecule activity"/>
    <property type="evidence" value="ECO:0007669"/>
    <property type="project" value="InterPro"/>
</dbReference>
<dbReference type="STRING" id="244447.ENSCSEP00000010872"/>
<evidence type="ECO:0000256" key="10">
    <source>
        <dbReference type="SAM" id="Phobius"/>
    </source>
</evidence>
<dbReference type="GeneTree" id="ENSGT00390000005717"/>
<evidence type="ECO:0000256" key="1">
    <source>
        <dbReference type="ARBA" id="ARBA00004435"/>
    </source>
</evidence>
<dbReference type="OMA" id="MMLAAIF"/>
<reference evidence="11 12" key="1">
    <citation type="journal article" date="2014" name="Nat. Genet.">
        <title>Whole-genome sequence of a flatfish provides insights into ZW sex chromosome evolution and adaptation to a benthic lifestyle.</title>
        <authorList>
            <person name="Chen S."/>
            <person name="Zhang G."/>
            <person name="Shao C."/>
            <person name="Huang Q."/>
            <person name="Liu G."/>
            <person name="Zhang P."/>
            <person name="Song W."/>
            <person name="An N."/>
            <person name="Chalopin D."/>
            <person name="Volff J.N."/>
            <person name="Hong Y."/>
            <person name="Li Q."/>
            <person name="Sha Z."/>
            <person name="Zhou H."/>
            <person name="Xie M."/>
            <person name="Yu Q."/>
            <person name="Liu Y."/>
            <person name="Xiang H."/>
            <person name="Wang N."/>
            <person name="Wu K."/>
            <person name="Yang C."/>
            <person name="Zhou Q."/>
            <person name="Liao X."/>
            <person name="Yang L."/>
            <person name="Hu Q."/>
            <person name="Zhang J."/>
            <person name="Meng L."/>
            <person name="Jin L."/>
            <person name="Tian Y."/>
            <person name="Lian J."/>
            <person name="Yang J."/>
            <person name="Miao G."/>
            <person name="Liu S."/>
            <person name="Liang Z."/>
            <person name="Yan F."/>
            <person name="Li Y."/>
            <person name="Sun B."/>
            <person name="Zhang H."/>
            <person name="Zhang J."/>
            <person name="Zhu Y."/>
            <person name="Du M."/>
            <person name="Zhao Y."/>
            <person name="Schartl M."/>
            <person name="Tang Q."/>
            <person name="Wang J."/>
        </authorList>
    </citation>
    <scope>NUCLEOTIDE SEQUENCE</scope>
</reference>
<keyword evidence="5" id="KW-1003">Cell membrane</keyword>
<name>A0A3P8V8S1_CYNSE</name>
<reference evidence="11" key="2">
    <citation type="submission" date="2025-08" db="UniProtKB">
        <authorList>
            <consortium name="Ensembl"/>
        </authorList>
    </citation>
    <scope>IDENTIFICATION</scope>
</reference>
<dbReference type="InterPro" id="IPR006187">
    <property type="entry name" value="Claudin"/>
</dbReference>
<evidence type="ECO:0008006" key="13">
    <source>
        <dbReference type="Google" id="ProtNLM"/>
    </source>
</evidence>
<accession>A0A3P8V8S1</accession>
<comment type="subcellular location">
    <subcellularLocation>
        <location evidence="1">Cell junction</location>
        <location evidence="1">Tight junction</location>
    </subcellularLocation>
    <subcellularLocation>
        <location evidence="2">Cell membrane</location>
        <topology evidence="2">Multi-pass membrane protein</topology>
    </subcellularLocation>
</comment>
<feature type="transmembrane region" description="Helical" evidence="10">
    <location>
        <begin position="127"/>
        <end position="148"/>
    </location>
</feature>
<reference evidence="11" key="3">
    <citation type="submission" date="2025-09" db="UniProtKB">
        <authorList>
            <consortium name="Ensembl"/>
        </authorList>
    </citation>
    <scope>IDENTIFICATION</scope>
</reference>
<evidence type="ECO:0000313" key="11">
    <source>
        <dbReference type="Ensembl" id="ENSCSEP00000010872.1"/>
    </source>
</evidence>
<evidence type="ECO:0000256" key="2">
    <source>
        <dbReference type="ARBA" id="ARBA00004651"/>
    </source>
</evidence>
<feature type="transmembrane region" description="Helical" evidence="10">
    <location>
        <begin position="12"/>
        <end position="33"/>
    </location>
</feature>
<dbReference type="Ensembl" id="ENSCSET00000011002.1">
    <property type="protein sequence ID" value="ENSCSEP00000010872.1"/>
    <property type="gene ID" value="ENSCSEG00000006965.1"/>
</dbReference>
<protein>
    <recommendedName>
        <fullName evidence="13">Claudin 34</fullName>
    </recommendedName>
</protein>
<keyword evidence="6 10" id="KW-0812">Transmembrane</keyword>
<evidence type="ECO:0000256" key="5">
    <source>
        <dbReference type="ARBA" id="ARBA00022475"/>
    </source>
</evidence>
<dbReference type="GO" id="GO:0005923">
    <property type="term" value="C:bicellular tight junction"/>
    <property type="evidence" value="ECO:0007669"/>
    <property type="project" value="UniProtKB-SubCell"/>
</dbReference>
<proteinExistence type="inferred from homology"/>
<evidence type="ECO:0000256" key="9">
    <source>
        <dbReference type="ARBA" id="ARBA00023136"/>
    </source>
</evidence>
<feature type="transmembrane region" description="Helical" evidence="10">
    <location>
        <begin position="91"/>
        <end position="115"/>
    </location>
</feature>
<comment type="similarity">
    <text evidence="3">Belongs to the claudin family.</text>
</comment>
<keyword evidence="9 10" id="KW-0472">Membrane</keyword>
<dbReference type="PRINTS" id="PR01077">
    <property type="entry name" value="CLAUDIN"/>
</dbReference>
<dbReference type="InParanoid" id="A0A3P8V8S1"/>